<keyword evidence="1" id="KW-1133">Transmembrane helix</keyword>
<geneLocation type="mitochondrion" evidence="2"/>
<reference evidence="2" key="2">
    <citation type="submission" date="2020-06" db="EMBL/GenBank/DDBJ databases">
        <authorList>
            <person name="Li H.Y."/>
            <person name="Lu H.H."/>
            <person name="Fan X.D."/>
            <person name="Huang D.Y."/>
        </authorList>
    </citation>
    <scope>NUCLEOTIDE SEQUENCE</scope>
</reference>
<name>A0A7L8EYE7_9HYME</name>
<feature type="transmembrane region" description="Helical" evidence="1">
    <location>
        <begin position="54"/>
        <end position="81"/>
    </location>
</feature>
<keyword evidence="1" id="KW-0472">Membrane</keyword>
<protein>
    <submittedName>
        <fullName evidence="2">NADH dehydrogenase subunit 4L</fullName>
    </submittedName>
</protein>
<sequence length="92" mass="10905">MELMNYMMLLLLLILMMMMCLSSFLLILTCFEFLLILILHSYLMVEMIMNNDWIFLLILIMGVCESVIGLSLMISIIYLYGNQSMKFLNLMW</sequence>
<accession>A0A7L8EYE7</accession>
<evidence type="ECO:0000313" key="2">
    <source>
        <dbReference type="EMBL" id="QOE17508.1"/>
    </source>
</evidence>
<dbReference type="AlphaFoldDB" id="A0A7L8EYE7"/>
<gene>
    <name evidence="2" type="primary">nad4L</name>
</gene>
<evidence type="ECO:0000256" key="1">
    <source>
        <dbReference type="SAM" id="Phobius"/>
    </source>
</evidence>
<proteinExistence type="predicted"/>
<reference evidence="2" key="1">
    <citation type="journal article" date="2020" name="Mitochondrial DNA Part B Resour">
        <title>The complete mitogenome of Nomia chalybeata (Hymenoptera: Halictidae) and phylogenetic analysis.</title>
        <authorList>
            <person name="Li H."/>
            <person name="Lu H."/>
            <person name="Huang S."/>
            <person name="Fan X."/>
            <person name="Luo A."/>
            <person name="Huang D."/>
        </authorList>
    </citation>
    <scope>NUCLEOTIDE SEQUENCE</scope>
</reference>
<keyword evidence="1" id="KW-0812">Transmembrane</keyword>
<feature type="transmembrane region" description="Helical" evidence="1">
    <location>
        <begin position="9"/>
        <end position="42"/>
    </location>
</feature>
<keyword evidence="2" id="KW-0496">Mitochondrion</keyword>
<dbReference type="EMBL" id="MT645078">
    <property type="protein sequence ID" value="QOE17508.1"/>
    <property type="molecule type" value="Genomic_DNA"/>
</dbReference>
<dbReference type="Gene3D" id="1.10.287.3510">
    <property type="match status" value="1"/>
</dbReference>
<organism evidence="2">
    <name type="scientific">Nomia chalybeata</name>
    <dbReference type="NCBI Taxonomy" id="2448184"/>
    <lineage>
        <taxon>Eukaryota</taxon>
        <taxon>Metazoa</taxon>
        <taxon>Ecdysozoa</taxon>
        <taxon>Arthropoda</taxon>
        <taxon>Hexapoda</taxon>
        <taxon>Insecta</taxon>
        <taxon>Pterygota</taxon>
        <taxon>Neoptera</taxon>
        <taxon>Endopterygota</taxon>
        <taxon>Hymenoptera</taxon>
        <taxon>Apocrita</taxon>
        <taxon>Aculeata</taxon>
        <taxon>Apoidea</taxon>
        <taxon>Anthophila</taxon>
        <taxon>Halictidae</taxon>
        <taxon>Nomiinae</taxon>
        <taxon>Nomia</taxon>
        <taxon>Acunomia</taxon>
    </lineage>
</organism>